<dbReference type="Proteomes" id="UP000572268">
    <property type="component" value="Unassembled WGS sequence"/>
</dbReference>
<evidence type="ECO:0000313" key="3">
    <source>
        <dbReference type="EMBL" id="KAF4675411.1"/>
    </source>
</evidence>
<evidence type="ECO:0000313" key="2">
    <source>
        <dbReference type="EMBL" id="KAF4670149.1"/>
    </source>
</evidence>
<comment type="caution">
    <text evidence="3">The sequence shown here is derived from an EMBL/GenBank/DDBJ whole genome shotgun (WGS) entry which is preliminary data.</text>
</comment>
<feature type="compositionally biased region" description="Basic and acidic residues" evidence="1">
    <location>
        <begin position="126"/>
        <end position="160"/>
    </location>
</feature>
<feature type="compositionally biased region" description="Low complexity" evidence="1">
    <location>
        <begin position="31"/>
        <end position="48"/>
    </location>
</feature>
<dbReference type="EMBL" id="JABAHT010000014">
    <property type="protein sequence ID" value="KAF4670149.1"/>
    <property type="molecule type" value="Genomic_DNA"/>
</dbReference>
<gene>
    <name evidence="3" type="ORF">FOL46_001705</name>
    <name evidence="2" type="ORF">FOZ61_001577</name>
</gene>
<evidence type="ECO:0000313" key="4">
    <source>
        <dbReference type="Proteomes" id="UP000570595"/>
    </source>
</evidence>
<evidence type="ECO:0000256" key="1">
    <source>
        <dbReference type="SAM" id="MobiDB-lite"/>
    </source>
</evidence>
<reference evidence="4 5" key="1">
    <citation type="submission" date="2020-04" db="EMBL/GenBank/DDBJ databases">
        <title>Perkinsus olseni comparative genomics.</title>
        <authorList>
            <person name="Bogema D.R."/>
        </authorList>
    </citation>
    <scope>NUCLEOTIDE SEQUENCE [LARGE SCALE GENOMIC DNA]</scope>
    <source>
        <strain evidence="2">ATCC PRA-179</strain>
        <strain evidence="3">ATCC PRA-31</strain>
    </source>
</reference>
<protein>
    <submittedName>
        <fullName evidence="3">Uncharacterized protein</fullName>
    </submittedName>
</protein>
<feature type="region of interest" description="Disordered" evidence="1">
    <location>
        <begin position="1"/>
        <end position="172"/>
    </location>
</feature>
<dbReference type="EMBL" id="JABANN010000015">
    <property type="protein sequence ID" value="KAF4675411.1"/>
    <property type="molecule type" value="Genomic_DNA"/>
</dbReference>
<feature type="compositionally biased region" description="Pro residues" evidence="1">
    <location>
        <begin position="69"/>
        <end position="81"/>
    </location>
</feature>
<evidence type="ECO:0000313" key="5">
    <source>
        <dbReference type="Proteomes" id="UP000572268"/>
    </source>
</evidence>
<dbReference type="AlphaFoldDB" id="A0A7J6MWY5"/>
<accession>A0A7J6MWY5</accession>
<proteinExistence type="predicted"/>
<dbReference type="Proteomes" id="UP000570595">
    <property type="component" value="Unassembled WGS sequence"/>
</dbReference>
<organism evidence="3 5">
    <name type="scientific">Perkinsus olseni</name>
    <name type="common">Perkinsus atlanticus</name>
    <dbReference type="NCBI Taxonomy" id="32597"/>
    <lineage>
        <taxon>Eukaryota</taxon>
        <taxon>Sar</taxon>
        <taxon>Alveolata</taxon>
        <taxon>Perkinsozoa</taxon>
        <taxon>Perkinsea</taxon>
        <taxon>Perkinsida</taxon>
        <taxon>Perkinsidae</taxon>
        <taxon>Perkinsus</taxon>
    </lineage>
</organism>
<feature type="compositionally biased region" description="Polar residues" evidence="1">
    <location>
        <begin position="51"/>
        <end position="63"/>
    </location>
</feature>
<dbReference type="OrthoDB" id="10352750at2759"/>
<name>A0A7J6MWY5_PEROL</name>
<sequence length="575" mass="63662">MFRGRGRGAMRGGFRVPPGAAPLPPSRAGLSVRPSSVGVPPAPVSAAPLNQGLTRTTVNSGPTSREPAPMLPMPQPLPPRVGPDAQPNDEMPLARPLKPIPLKPPDGTREVNNHPPLYARPTSLPLERRPLEDEPLSKRAKIDRSDEGRRQRGWDSKDSAPKSARPVQHDDEAARYALPAVVEERSSSSVQKLDFVAPAETTEDNAIEDLFYLKKEPITPAQQRSLLRECLVDVLVMHGKRRADGTRYIAHGELVFTFFDEIVLRGGIKLRDLVPRDEVSQNNLHGLLGIGIEEIEGSCVTYRPTAMDATNRLRCSLKYWEATPAQVELARAAVSYIKRVTGSDVIPLGAFAIGMASRGDNLLKVALVHDDVISSRLQLICAAEANGWSVVRVSNSDYRPTADVTRLAILHGDPVPRYLQVGIPNLTLEVEVYFMTGRDLETELYRLKSEMDSAEPEMVLLAKAIKRLILRPCRFNEVDAAYISLLMVRSFYVSTAYRGMGLYQDYVDLLWFFAEEKEIGDSISEWTSSGESLAGSILILITASLGESHVWHLFQVLRSILKRFRTVKSPNRTSP</sequence>